<reference evidence="6 7" key="1">
    <citation type="submission" date="2015-12" db="EMBL/GenBank/DDBJ databases">
        <title>Genome sequence of Thalassospira lucentensis MCCC 1A02072.</title>
        <authorList>
            <person name="Lu L."/>
            <person name="Lai Q."/>
            <person name="Shao Z."/>
            <person name="Qian P."/>
        </authorList>
    </citation>
    <scope>NUCLEOTIDE SEQUENCE [LARGE SCALE GENOMIC DNA]</scope>
    <source>
        <strain evidence="6 7">MCCC 1A02072</strain>
    </source>
</reference>
<keyword evidence="1" id="KW-0805">Transcription regulation</keyword>
<dbReference type="GO" id="GO:0005829">
    <property type="term" value="C:cytosol"/>
    <property type="evidence" value="ECO:0007669"/>
    <property type="project" value="TreeGrafter"/>
</dbReference>
<evidence type="ECO:0000313" key="6">
    <source>
        <dbReference type="EMBL" id="KZB66116.1"/>
    </source>
</evidence>
<dbReference type="AlphaFoldDB" id="A0A154L6V0"/>
<evidence type="ECO:0000256" key="3">
    <source>
        <dbReference type="ARBA" id="ARBA00023159"/>
    </source>
</evidence>
<name>A0A154L6V0_9PROT</name>
<organism evidence="6 7">
    <name type="scientific">Thalassospira lucentensis</name>
    <dbReference type="NCBI Taxonomy" id="168935"/>
    <lineage>
        <taxon>Bacteria</taxon>
        <taxon>Pseudomonadati</taxon>
        <taxon>Pseudomonadota</taxon>
        <taxon>Alphaproteobacteria</taxon>
        <taxon>Rhodospirillales</taxon>
        <taxon>Thalassospiraceae</taxon>
        <taxon>Thalassospira</taxon>
    </lineage>
</organism>
<keyword evidence="3" id="KW-0010">Activator</keyword>
<dbReference type="PANTHER" id="PTHR30154">
    <property type="entry name" value="LEUCINE-RESPONSIVE REGULATORY PROTEIN"/>
    <property type="match status" value="1"/>
</dbReference>
<keyword evidence="2" id="KW-0238">DNA-binding</keyword>
<dbReference type="SUPFAM" id="SSF46785">
    <property type="entry name" value="Winged helix' DNA-binding domain"/>
    <property type="match status" value="1"/>
</dbReference>
<dbReference type="EMBL" id="LPVY01000007">
    <property type="protein sequence ID" value="KZB66116.1"/>
    <property type="molecule type" value="Genomic_DNA"/>
</dbReference>
<dbReference type="Pfam" id="PF13412">
    <property type="entry name" value="HTH_24"/>
    <property type="match status" value="1"/>
</dbReference>
<protein>
    <recommendedName>
        <fullName evidence="5">HTH asnC-type domain-containing protein</fullName>
    </recommendedName>
</protein>
<dbReference type="InterPro" id="IPR036388">
    <property type="entry name" value="WH-like_DNA-bd_sf"/>
</dbReference>
<dbReference type="OrthoDB" id="9813313at2"/>
<dbReference type="Proteomes" id="UP000076335">
    <property type="component" value="Unassembled WGS sequence"/>
</dbReference>
<evidence type="ECO:0000313" key="7">
    <source>
        <dbReference type="Proteomes" id="UP000076335"/>
    </source>
</evidence>
<dbReference type="InterPro" id="IPR019887">
    <property type="entry name" value="Tscrpt_reg_AsnC/Lrp_C"/>
</dbReference>
<evidence type="ECO:0000256" key="1">
    <source>
        <dbReference type="ARBA" id="ARBA00023015"/>
    </source>
</evidence>
<dbReference type="Gene3D" id="1.10.10.10">
    <property type="entry name" value="Winged helix-like DNA-binding domain superfamily/Winged helix DNA-binding domain"/>
    <property type="match status" value="1"/>
</dbReference>
<evidence type="ECO:0000256" key="2">
    <source>
        <dbReference type="ARBA" id="ARBA00023125"/>
    </source>
</evidence>
<dbReference type="InterPro" id="IPR036390">
    <property type="entry name" value="WH_DNA-bd_sf"/>
</dbReference>
<dbReference type="InterPro" id="IPR019888">
    <property type="entry name" value="Tscrpt_reg_AsnC-like"/>
</dbReference>
<comment type="caution">
    <text evidence="6">The sequence shown here is derived from an EMBL/GenBank/DDBJ whole genome shotgun (WGS) entry which is preliminary data.</text>
</comment>
<keyword evidence="4" id="KW-0804">Transcription</keyword>
<dbReference type="SMART" id="SM00344">
    <property type="entry name" value="HTH_ASNC"/>
    <property type="match status" value="1"/>
</dbReference>
<evidence type="ECO:0000259" key="5">
    <source>
        <dbReference type="PROSITE" id="PS50956"/>
    </source>
</evidence>
<dbReference type="PANTHER" id="PTHR30154:SF0">
    <property type="entry name" value="LEUCINE-RESPONSIVE REGULATORY PROTEIN"/>
    <property type="match status" value="1"/>
</dbReference>
<proteinExistence type="predicted"/>
<dbReference type="Pfam" id="PF01037">
    <property type="entry name" value="AsnC_trans_reg"/>
    <property type="match status" value="1"/>
</dbReference>
<dbReference type="SUPFAM" id="SSF54909">
    <property type="entry name" value="Dimeric alpha+beta barrel"/>
    <property type="match status" value="1"/>
</dbReference>
<feature type="domain" description="HTH asnC-type" evidence="5">
    <location>
        <begin position="4"/>
        <end position="65"/>
    </location>
</feature>
<dbReference type="RefSeq" id="WP_062950827.1">
    <property type="nucleotide sequence ID" value="NZ_LPVY01000007.1"/>
</dbReference>
<dbReference type="GO" id="GO:0006524">
    <property type="term" value="P:alanine catabolic process"/>
    <property type="evidence" value="ECO:0007669"/>
    <property type="project" value="TreeGrafter"/>
</dbReference>
<gene>
    <name evidence="6" type="ORF">AUP42_16485</name>
</gene>
<dbReference type="InterPro" id="IPR000485">
    <property type="entry name" value="AsnC-type_HTH_dom"/>
</dbReference>
<dbReference type="Gene3D" id="3.30.70.920">
    <property type="match status" value="1"/>
</dbReference>
<dbReference type="InterPro" id="IPR011008">
    <property type="entry name" value="Dimeric_a/b-barrel"/>
</dbReference>
<dbReference type="GO" id="GO:0043201">
    <property type="term" value="P:response to L-leucine"/>
    <property type="evidence" value="ECO:0007669"/>
    <property type="project" value="TreeGrafter"/>
</dbReference>
<dbReference type="PROSITE" id="PS50956">
    <property type="entry name" value="HTH_ASNC_2"/>
    <property type="match status" value="1"/>
</dbReference>
<dbReference type="GO" id="GO:0043565">
    <property type="term" value="F:sequence-specific DNA binding"/>
    <property type="evidence" value="ECO:0007669"/>
    <property type="project" value="InterPro"/>
</dbReference>
<sequence length="151" mass="16934">MGVLDKIDLAVLREVAVNGRITVTDLAHRVGLSKTPCALRLRRLEESEHILGYRAILHPEKMGASHIAFVQVILTDTKTEALNAFNKAVRDVPEIEQCHMIAGAFDYLIKVRSRDIGDYRRVLGEKISELPYVSHTSTFVVMEAVKDSYSL</sequence>
<dbReference type="PRINTS" id="PR00033">
    <property type="entry name" value="HTHASNC"/>
</dbReference>
<evidence type="ECO:0000256" key="4">
    <source>
        <dbReference type="ARBA" id="ARBA00023163"/>
    </source>
</evidence>
<accession>A0A154L6V0</accession>